<evidence type="ECO:0000313" key="1">
    <source>
        <dbReference type="EMBL" id="TVV75638.1"/>
    </source>
</evidence>
<protein>
    <submittedName>
        <fullName evidence="1">Uncharacterized protein</fullName>
    </submittedName>
</protein>
<dbReference type="AlphaFoldDB" id="A0A558R8I7"/>
<accession>A0A558R8I7</accession>
<organism evidence="1 2">
    <name type="scientific">Alterirhizorhabdus solaris</name>
    <dbReference type="NCBI Taxonomy" id="2529389"/>
    <lineage>
        <taxon>Bacteria</taxon>
        <taxon>Pseudomonadati</taxon>
        <taxon>Pseudomonadota</taxon>
        <taxon>Alphaproteobacteria</taxon>
        <taxon>Sphingomonadales</taxon>
        <taxon>Rhizorhabdaceae</taxon>
        <taxon>Alterirhizorhabdus</taxon>
    </lineage>
</organism>
<keyword evidence="2" id="KW-1185">Reference proteome</keyword>
<gene>
    <name evidence="1" type="ORF">FOY91_06475</name>
</gene>
<dbReference type="EMBL" id="VNIM01000018">
    <property type="protein sequence ID" value="TVV75638.1"/>
    <property type="molecule type" value="Genomic_DNA"/>
</dbReference>
<evidence type="ECO:0000313" key="2">
    <source>
        <dbReference type="Proteomes" id="UP000318681"/>
    </source>
</evidence>
<dbReference type="Proteomes" id="UP000318681">
    <property type="component" value="Unassembled WGS sequence"/>
</dbReference>
<reference evidence="1 2" key="1">
    <citation type="submission" date="2019-07" db="EMBL/GenBank/DDBJ databases">
        <title>Sphingomonas solaris sp. nov., isolated from a solar panel from Boston, Massachusetts.</title>
        <authorList>
            <person name="Tanner K."/>
            <person name="Pascual J."/>
            <person name="Mancuso C."/>
            <person name="Pereto J."/>
            <person name="Khalil A."/>
            <person name="Vilanova C."/>
        </authorList>
    </citation>
    <scope>NUCLEOTIDE SEQUENCE [LARGE SCALE GENOMIC DNA]</scope>
    <source>
        <strain evidence="1 2">R4DWN</strain>
    </source>
</reference>
<dbReference type="RefSeq" id="WP_145149300.1">
    <property type="nucleotide sequence ID" value="NZ_VNIM01000018.1"/>
</dbReference>
<name>A0A558R8I7_9SPHN</name>
<sequence>MATAAPAESMTIAAELQARIDQLARDSRMLSVGELCRRVDAVRNIAAARRLLPLARLAGSLRDALAEGGRGTPMTPWIEAMRESLGHDAQDEATARAFVASVGVRLAG</sequence>
<proteinExistence type="predicted"/>
<comment type="caution">
    <text evidence="1">The sequence shown here is derived from an EMBL/GenBank/DDBJ whole genome shotgun (WGS) entry which is preliminary data.</text>
</comment>
<dbReference type="OrthoDB" id="7583078at2"/>